<dbReference type="InterPro" id="IPR043545">
    <property type="entry name" value="GRIP1/2"/>
</dbReference>
<gene>
    <name evidence="6" type="ORF">TCAL_07311</name>
</gene>
<organism evidence="6 7">
    <name type="scientific">Tigriopus californicus</name>
    <name type="common">Marine copepod</name>
    <dbReference type="NCBI Taxonomy" id="6832"/>
    <lineage>
        <taxon>Eukaryota</taxon>
        <taxon>Metazoa</taxon>
        <taxon>Ecdysozoa</taxon>
        <taxon>Arthropoda</taxon>
        <taxon>Crustacea</taxon>
        <taxon>Multicrustacea</taxon>
        <taxon>Hexanauplia</taxon>
        <taxon>Copepoda</taxon>
        <taxon>Harpacticoida</taxon>
        <taxon>Harpacticidae</taxon>
        <taxon>Tigriopus</taxon>
    </lineage>
</organism>
<comment type="subcellular location">
    <subcellularLocation>
        <location evidence="1">Cytoplasm</location>
    </subcellularLocation>
</comment>
<feature type="domain" description="PDZ" evidence="5">
    <location>
        <begin position="426"/>
        <end position="510"/>
    </location>
</feature>
<dbReference type="GO" id="GO:0098887">
    <property type="term" value="P:neurotransmitter receptor transport, endosome to postsynaptic membrane"/>
    <property type="evidence" value="ECO:0007669"/>
    <property type="project" value="TreeGrafter"/>
</dbReference>
<reference evidence="6 7" key="1">
    <citation type="journal article" date="2018" name="Nat. Ecol. Evol.">
        <title>Genomic signatures of mitonuclear coevolution across populations of Tigriopus californicus.</title>
        <authorList>
            <person name="Barreto F.S."/>
            <person name="Watson E.T."/>
            <person name="Lima T.G."/>
            <person name="Willett C.S."/>
            <person name="Edmands S."/>
            <person name="Li W."/>
            <person name="Burton R.S."/>
        </authorList>
    </citation>
    <scope>NUCLEOTIDE SEQUENCE [LARGE SCALE GENOMIC DNA]</scope>
    <source>
        <strain evidence="6 7">San Diego</strain>
    </source>
</reference>
<feature type="domain" description="PDZ" evidence="5">
    <location>
        <begin position="176"/>
        <end position="262"/>
    </location>
</feature>
<proteinExistence type="predicted"/>
<sequence>MKFWKSWKGHTHGTSATGGVVVEPKTNGVSGKKVKAATPLVLRRRYNVNCGQDEPLYEDFTPSPSPSLTRSLFGTTFVELIKRHGTRLGVQIQGGIPDQGTEPRIASLTPGSWAQRSDVLCIGDTVVSVNGVSTATMSQGELVKTLDLSDRIQLEVKYPLPPLPPSQQKCQSKMIQVTLKKENGSFGMVIRGGHHENVKMRRPFTVVYLTPNSPTFMDGTIRVNDRIRCINGVNLNDIKLPELQSLLYQQDQETVFTVEYDVAKHDQLENGPILVEIRRDVSDILGFGVNKCVDSGHIFIESIKQASLADRCGAMHVGDVLLSVNGQHVARFGSEQTTDLIRGDQTIPEVVQLEILPGMFSRTGNQFRSSMPSPSFSSLRNHKMRPTSRKCVRYQSMTDIDRPNRTPLRPILSGHNRERQKFVTFTVELERNGGPLGLTLATEENAASVGPIFISALVPDGLAERTKTIQVGDQLVEINNEEVREKSLNQVIPMLQQKSTVIKLKLARLISIPERDFPSRRVAEDIYISNHRKPPLPSPSPRVSRISSRRDSTTSRETNHSPTPTNMVALTPRVSPSRSSIGSSRATPLEVHKVILFKDRVYEDFGFSLSDGLYEKGIFINRIRKGGPADLGGLLKPLDRILQINDTRTHDFDCCLAVPLIAGAGDKLELLVARATKIFALRDSVEFSEDDHFLFEDPGTLTRRSQTKRPSLQRTNSADGRLSNSVGGGSITNHIVPWTTSQNGNRNPFEFDDNEKLDYL</sequence>
<feature type="domain" description="PDZ" evidence="5">
    <location>
        <begin position="274"/>
        <end position="342"/>
    </location>
</feature>
<feature type="region of interest" description="Disordered" evidence="4">
    <location>
        <begin position="528"/>
        <end position="582"/>
    </location>
</feature>
<evidence type="ECO:0000256" key="4">
    <source>
        <dbReference type="SAM" id="MobiDB-lite"/>
    </source>
</evidence>
<dbReference type="PROSITE" id="PS50106">
    <property type="entry name" value="PDZ"/>
    <property type="match status" value="5"/>
</dbReference>
<evidence type="ECO:0000256" key="2">
    <source>
        <dbReference type="ARBA" id="ARBA00022490"/>
    </source>
</evidence>
<dbReference type="STRING" id="6832.A0A553PF48"/>
<evidence type="ECO:0000313" key="7">
    <source>
        <dbReference type="Proteomes" id="UP000318571"/>
    </source>
</evidence>
<dbReference type="Pfam" id="PF00595">
    <property type="entry name" value="PDZ"/>
    <property type="match status" value="5"/>
</dbReference>
<dbReference type="CDD" id="cd06685">
    <property type="entry name" value="PDZ7_GRIP1-2-like"/>
    <property type="match status" value="1"/>
</dbReference>
<dbReference type="OrthoDB" id="75502at2759"/>
<dbReference type="EMBL" id="VCGU01000004">
    <property type="protein sequence ID" value="TRY76296.1"/>
    <property type="molecule type" value="Genomic_DNA"/>
</dbReference>
<feature type="compositionally biased region" description="Polar residues" evidence="4">
    <location>
        <begin position="703"/>
        <end position="725"/>
    </location>
</feature>
<dbReference type="AlphaFoldDB" id="A0A553PF48"/>
<feature type="compositionally biased region" description="Low complexity" evidence="4">
    <location>
        <begin position="573"/>
        <end position="582"/>
    </location>
</feature>
<evidence type="ECO:0000256" key="3">
    <source>
        <dbReference type="ARBA" id="ARBA00022737"/>
    </source>
</evidence>
<comment type="caution">
    <text evidence="6">The sequence shown here is derived from an EMBL/GenBank/DDBJ whole genome shotgun (WGS) entry which is preliminary data.</text>
</comment>
<feature type="domain" description="PDZ" evidence="5">
    <location>
        <begin position="77"/>
        <end position="146"/>
    </location>
</feature>
<keyword evidence="7" id="KW-1185">Reference proteome</keyword>
<dbReference type="Gene3D" id="2.30.42.10">
    <property type="match status" value="5"/>
</dbReference>
<accession>A0A553PF48</accession>
<keyword evidence="2" id="KW-0963">Cytoplasm</keyword>
<dbReference type="Proteomes" id="UP000318571">
    <property type="component" value="Chromosome 5"/>
</dbReference>
<protein>
    <recommendedName>
        <fullName evidence="5">PDZ domain-containing protein</fullName>
    </recommendedName>
</protein>
<evidence type="ECO:0000313" key="6">
    <source>
        <dbReference type="EMBL" id="TRY76296.1"/>
    </source>
</evidence>
<keyword evidence="3" id="KW-0677">Repeat</keyword>
<evidence type="ECO:0000256" key="1">
    <source>
        <dbReference type="ARBA" id="ARBA00004496"/>
    </source>
</evidence>
<dbReference type="FunFam" id="2.30.42.10:FF:000035">
    <property type="entry name" value="Glutamate receptor interacting protein 1"/>
    <property type="match status" value="1"/>
</dbReference>
<feature type="region of interest" description="Disordered" evidence="4">
    <location>
        <begin position="703"/>
        <end position="728"/>
    </location>
</feature>
<evidence type="ECO:0000259" key="5">
    <source>
        <dbReference type="PROSITE" id="PS50106"/>
    </source>
</evidence>
<feature type="domain" description="PDZ" evidence="5">
    <location>
        <begin position="593"/>
        <end position="676"/>
    </location>
</feature>
<name>A0A553PF48_TIGCA</name>
<dbReference type="SMART" id="SM00228">
    <property type="entry name" value="PDZ"/>
    <property type="match status" value="5"/>
</dbReference>
<dbReference type="PANTHER" id="PTHR46227:SF2">
    <property type="entry name" value="FI03335P"/>
    <property type="match status" value="1"/>
</dbReference>
<feature type="region of interest" description="Disordered" evidence="4">
    <location>
        <begin position="733"/>
        <end position="752"/>
    </location>
</feature>
<dbReference type="InterPro" id="IPR036034">
    <property type="entry name" value="PDZ_sf"/>
</dbReference>
<dbReference type="PANTHER" id="PTHR46227">
    <property type="entry name" value="GLUTAMATE RECEPTOR-INTERACTING PROTEIN GRIP"/>
    <property type="match status" value="1"/>
</dbReference>
<dbReference type="InterPro" id="IPR001478">
    <property type="entry name" value="PDZ"/>
</dbReference>
<dbReference type="SUPFAM" id="SSF50156">
    <property type="entry name" value="PDZ domain-like"/>
    <property type="match status" value="5"/>
</dbReference>
<feature type="compositionally biased region" description="Basic and acidic residues" evidence="4">
    <location>
        <begin position="548"/>
        <end position="559"/>
    </location>
</feature>
<dbReference type="GO" id="GO:0005737">
    <property type="term" value="C:cytoplasm"/>
    <property type="evidence" value="ECO:0007669"/>
    <property type="project" value="UniProtKB-SubCell"/>
</dbReference>